<dbReference type="EMBL" id="CM042018">
    <property type="protein sequence ID" value="KAI3829453.1"/>
    <property type="molecule type" value="Genomic_DNA"/>
</dbReference>
<comment type="caution">
    <text evidence="1">The sequence shown here is derived from an EMBL/GenBank/DDBJ whole genome shotgun (WGS) entry which is preliminary data.</text>
</comment>
<name>A0ACB9KB34_9ASTR</name>
<protein>
    <submittedName>
        <fullName evidence="1">Uncharacterized protein</fullName>
    </submittedName>
</protein>
<accession>A0ACB9KB34</accession>
<proteinExistence type="predicted"/>
<evidence type="ECO:0000313" key="1">
    <source>
        <dbReference type="EMBL" id="KAI3829453.1"/>
    </source>
</evidence>
<dbReference type="Proteomes" id="UP001056120">
    <property type="component" value="Linkage Group LG01"/>
</dbReference>
<gene>
    <name evidence="1" type="ORF">L1987_03577</name>
</gene>
<keyword evidence="2" id="KW-1185">Reference proteome</keyword>
<evidence type="ECO:0000313" key="2">
    <source>
        <dbReference type="Proteomes" id="UP001056120"/>
    </source>
</evidence>
<reference evidence="1 2" key="2">
    <citation type="journal article" date="2022" name="Mol. Ecol. Resour.">
        <title>The genomes of chicory, endive, great burdock and yacon provide insights into Asteraceae paleo-polyploidization history and plant inulin production.</title>
        <authorList>
            <person name="Fan W."/>
            <person name="Wang S."/>
            <person name="Wang H."/>
            <person name="Wang A."/>
            <person name="Jiang F."/>
            <person name="Liu H."/>
            <person name="Zhao H."/>
            <person name="Xu D."/>
            <person name="Zhang Y."/>
        </authorList>
    </citation>
    <scope>NUCLEOTIDE SEQUENCE [LARGE SCALE GENOMIC DNA]</scope>
    <source>
        <strain evidence="2">cv. Yunnan</strain>
        <tissue evidence="1">Leaves</tissue>
    </source>
</reference>
<reference evidence="2" key="1">
    <citation type="journal article" date="2022" name="Mol. Ecol. Resour.">
        <title>The genomes of chicory, endive, great burdock and yacon provide insights into Asteraceae palaeo-polyploidization history and plant inulin production.</title>
        <authorList>
            <person name="Fan W."/>
            <person name="Wang S."/>
            <person name="Wang H."/>
            <person name="Wang A."/>
            <person name="Jiang F."/>
            <person name="Liu H."/>
            <person name="Zhao H."/>
            <person name="Xu D."/>
            <person name="Zhang Y."/>
        </authorList>
    </citation>
    <scope>NUCLEOTIDE SEQUENCE [LARGE SCALE GENOMIC DNA]</scope>
    <source>
        <strain evidence="2">cv. Yunnan</strain>
    </source>
</reference>
<sequence>MEGLNCKTNITSNPYSGKLPSSSSRSIEEFRKFRVYVTVKLDSFLPQILAMWTIKMSSSSLRNMLAQAAVRGVTEARAKIFGHVLNPTGQRSAHKILRKKFIGEKVASWYPNDIEKEDPMVVARKEQERLSKLEMLKRRGKGPPKKGHGKRASKRNKDKGAPKEK</sequence>
<organism evidence="1 2">
    <name type="scientific">Smallanthus sonchifolius</name>
    <dbReference type="NCBI Taxonomy" id="185202"/>
    <lineage>
        <taxon>Eukaryota</taxon>
        <taxon>Viridiplantae</taxon>
        <taxon>Streptophyta</taxon>
        <taxon>Embryophyta</taxon>
        <taxon>Tracheophyta</taxon>
        <taxon>Spermatophyta</taxon>
        <taxon>Magnoliopsida</taxon>
        <taxon>eudicotyledons</taxon>
        <taxon>Gunneridae</taxon>
        <taxon>Pentapetalae</taxon>
        <taxon>asterids</taxon>
        <taxon>campanulids</taxon>
        <taxon>Asterales</taxon>
        <taxon>Asteraceae</taxon>
        <taxon>Asteroideae</taxon>
        <taxon>Heliantheae alliance</taxon>
        <taxon>Millerieae</taxon>
        <taxon>Smallanthus</taxon>
    </lineage>
</organism>